<dbReference type="RefSeq" id="WP_170134372.1">
    <property type="nucleotide sequence ID" value="NZ_PYGA01000031.1"/>
</dbReference>
<proteinExistence type="predicted"/>
<dbReference type="InterPro" id="IPR050900">
    <property type="entry name" value="Transposase_IS3/IS150/IS904"/>
</dbReference>
<sequence>MTVAVQIDGSAERGRFRALQGAPPRQAAPELLDEEKAHHPVSRLALLLGVSRQGYYKHTRRAHDGPGPRERADTDLAARIRAHHARSRGTYGAPRIQADLRALDGLRAGRNSITRLMRREGLTGTHRRTGLMGFGSGVEAGFLPDRSGS</sequence>
<reference evidence="2 3" key="1">
    <citation type="submission" date="2018-03" db="EMBL/GenBank/DDBJ databases">
        <title>Genomic Encyclopedia of Archaeal and Bacterial Type Strains, Phase II (KMG-II): from individual species to whole genera.</title>
        <authorList>
            <person name="Goeker M."/>
        </authorList>
    </citation>
    <scope>NUCLEOTIDE SEQUENCE [LARGE SCALE GENOMIC DNA]</scope>
    <source>
        <strain evidence="2 3">DSM 45312</strain>
    </source>
</reference>
<name>A0A2P8CRC6_9ACTN</name>
<dbReference type="PANTHER" id="PTHR46889:SF4">
    <property type="entry name" value="TRANSPOSASE INSO FOR INSERTION SEQUENCE ELEMENT IS911B-RELATED"/>
    <property type="match status" value="1"/>
</dbReference>
<dbReference type="InterPro" id="IPR025948">
    <property type="entry name" value="HTH-like_dom"/>
</dbReference>
<dbReference type="AlphaFoldDB" id="A0A2P8CRC6"/>
<dbReference type="EMBL" id="PYGA01000031">
    <property type="protein sequence ID" value="PSK87502.1"/>
    <property type="molecule type" value="Genomic_DNA"/>
</dbReference>
<dbReference type="Proteomes" id="UP000240542">
    <property type="component" value="Unassembled WGS sequence"/>
</dbReference>
<gene>
    <name evidence="2" type="ORF">CLV63_13155</name>
</gene>
<protein>
    <submittedName>
        <fullName evidence="2">Helix-turn-helix protein</fullName>
    </submittedName>
</protein>
<organism evidence="2 3">
    <name type="scientific">Murinocardiopsis flavida</name>
    <dbReference type="NCBI Taxonomy" id="645275"/>
    <lineage>
        <taxon>Bacteria</taxon>
        <taxon>Bacillati</taxon>
        <taxon>Actinomycetota</taxon>
        <taxon>Actinomycetes</taxon>
        <taxon>Streptosporangiales</taxon>
        <taxon>Nocardiopsidaceae</taxon>
        <taxon>Murinocardiopsis</taxon>
    </lineage>
</organism>
<keyword evidence="3" id="KW-1185">Reference proteome</keyword>
<comment type="caution">
    <text evidence="2">The sequence shown here is derived from an EMBL/GenBank/DDBJ whole genome shotgun (WGS) entry which is preliminary data.</text>
</comment>
<accession>A0A2P8CRC6</accession>
<dbReference type="PANTHER" id="PTHR46889">
    <property type="entry name" value="TRANSPOSASE INSF FOR INSERTION SEQUENCE IS3B-RELATED"/>
    <property type="match status" value="1"/>
</dbReference>
<evidence type="ECO:0000313" key="3">
    <source>
        <dbReference type="Proteomes" id="UP000240542"/>
    </source>
</evidence>
<feature type="domain" description="HTH-like" evidence="1">
    <location>
        <begin position="72"/>
        <end position="128"/>
    </location>
</feature>
<evidence type="ECO:0000259" key="1">
    <source>
        <dbReference type="Pfam" id="PF13276"/>
    </source>
</evidence>
<evidence type="ECO:0000313" key="2">
    <source>
        <dbReference type="EMBL" id="PSK87502.1"/>
    </source>
</evidence>
<dbReference type="Pfam" id="PF13276">
    <property type="entry name" value="HTH_21"/>
    <property type="match status" value="1"/>
</dbReference>